<organism evidence="2 3">
    <name type="scientific">Ligilactobacillus salivarius SMXD51</name>
    <dbReference type="NCBI Taxonomy" id="1108963"/>
    <lineage>
        <taxon>Bacteria</taxon>
        <taxon>Bacillati</taxon>
        <taxon>Bacillota</taxon>
        <taxon>Bacilli</taxon>
        <taxon>Lactobacillales</taxon>
        <taxon>Lactobacillaceae</taxon>
        <taxon>Ligilactobacillus</taxon>
    </lineage>
</organism>
<dbReference type="AlphaFoldDB" id="H7FZC7"/>
<sequence length="584" mass="65979">MLDSRWKKIKINISIVLLFGIVTALMTVTFIKLGTIVLNSDGSFHFSRLEELYDNFRSGNMTFIASHTFNNTGVGTFLFYPSILLYPWVILRLVFSPVTAFYVWYGLMLFITMCIAYYSMWLFDKDRIRAVLFGILYAVFPYHVHLGVVHTVVGEFLAYTFIPLFFVGLYYCLTNIEKWYLLGIGWVLILYSHIISAYITILCAVIISAIYMFIDPSSIKKVVINLSKNIVLVILLSSFILVPFITDFINAGINSPNSSAFGFLDTLQNIFGISLTNTADSNKSIGILALFTTMTGWYFVRGNEAKEKVVYGLGVFFLLCTSTVMPWQLFNNTVVGKILGVIQFPYRLNTYVGFFLMVTFSLIVSKFIHSIANKKTKMLVGTGIIVFFIISYYGSLTGLLVKVHTLQGNLLRNNVETAKVIPNDAIIRNSNYNNIFDYSILYGETDYYPKMAFDNLEDRNVSVEINPKINSILLHKVIMGNKGKIETPKATANRIEYSVKVNKKEKIDVPVLAYKRTKVMLNGRNVNYTVSPRGTVMVDGNKGNNKISVTYQPSKLLYVGIIVATITWLGLFVGLIFSGRKSVN</sequence>
<feature type="transmembrane region" description="Helical" evidence="1">
    <location>
        <begin position="127"/>
        <end position="144"/>
    </location>
</feature>
<feature type="transmembrane region" description="Helical" evidence="1">
    <location>
        <begin position="226"/>
        <end position="246"/>
    </location>
</feature>
<feature type="transmembrane region" description="Helical" evidence="1">
    <location>
        <begin position="284"/>
        <end position="300"/>
    </location>
</feature>
<evidence type="ECO:0000313" key="2">
    <source>
        <dbReference type="EMBL" id="EIA32877.1"/>
    </source>
</evidence>
<feature type="transmembrane region" description="Helical" evidence="1">
    <location>
        <begin position="556"/>
        <end position="577"/>
    </location>
</feature>
<dbReference type="HOGENOM" id="CLU_029426_1_0_9"/>
<evidence type="ECO:0000256" key="1">
    <source>
        <dbReference type="SAM" id="Phobius"/>
    </source>
</evidence>
<dbReference type="PATRIC" id="fig|1108963.3.peg.1225"/>
<feature type="transmembrane region" description="Helical" evidence="1">
    <location>
        <begin position="188"/>
        <end position="214"/>
    </location>
</feature>
<feature type="transmembrane region" description="Helical" evidence="1">
    <location>
        <begin position="309"/>
        <end position="330"/>
    </location>
</feature>
<keyword evidence="1" id="KW-0812">Transmembrane</keyword>
<reference evidence="2 3" key="1">
    <citation type="journal article" date="2012" name="J. Bacteriol.">
        <title>Genome Sequence of Lactobacillus salivarius SMXD51, a Potential Probiotic Strain Isolated from Chicken Cecum, Showing Anti-Campylobacter Activity.</title>
        <authorList>
            <person name="Kergourlay G."/>
            <person name="Messaoudi S."/>
            <person name="Dousset X."/>
            <person name="Prevost H."/>
        </authorList>
    </citation>
    <scope>NUCLEOTIDE SEQUENCE [LARGE SCALE GENOMIC DNA]</scope>
    <source>
        <strain evidence="2 3">SMXD51</strain>
    </source>
</reference>
<feature type="transmembrane region" description="Helical" evidence="1">
    <location>
        <begin position="380"/>
        <end position="401"/>
    </location>
</feature>
<name>H7FZC7_9LACO</name>
<evidence type="ECO:0000313" key="3">
    <source>
        <dbReference type="Proteomes" id="UP000003657"/>
    </source>
</evidence>
<protein>
    <recommendedName>
        <fullName evidence="4">Membrane protein 6-pyruvoyl-tetrahydropterin synthase-related domain-containing protein</fullName>
    </recommendedName>
</protein>
<gene>
    <name evidence="2" type="ORF">SMXD51_02658</name>
</gene>
<evidence type="ECO:0008006" key="4">
    <source>
        <dbReference type="Google" id="ProtNLM"/>
    </source>
</evidence>
<dbReference type="EMBL" id="AICL01000003">
    <property type="protein sequence ID" value="EIA32877.1"/>
    <property type="molecule type" value="Genomic_DNA"/>
</dbReference>
<proteinExistence type="predicted"/>
<feature type="transmembrane region" description="Helical" evidence="1">
    <location>
        <begin position="102"/>
        <end position="121"/>
    </location>
</feature>
<feature type="transmembrane region" description="Helical" evidence="1">
    <location>
        <begin position="156"/>
        <end position="176"/>
    </location>
</feature>
<comment type="caution">
    <text evidence="2">The sequence shown here is derived from an EMBL/GenBank/DDBJ whole genome shotgun (WGS) entry which is preliminary data.</text>
</comment>
<feature type="transmembrane region" description="Helical" evidence="1">
    <location>
        <begin position="77"/>
        <end position="95"/>
    </location>
</feature>
<keyword evidence="1" id="KW-0472">Membrane</keyword>
<feature type="transmembrane region" description="Helical" evidence="1">
    <location>
        <begin position="350"/>
        <end position="368"/>
    </location>
</feature>
<feature type="transmembrane region" description="Helical" evidence="1">
    <location>
        <begin position="12"/>
        <end position="31"/>
    </location>
</feature>
<dbReference type="Proteomes" id="UP000003657">
    <property type="component" value="Unassembled WGS sequence"/>
</dbReference>
<accession>H7FZC7</accession>
<dbReference type="RefSeq" id="WP_003709563.1">
    <property type="nucleotide sequence ID" value="NZ_AICL01000003.1"/>
</dbReference>
<keyword evidence="1" id="KW-1133">Transmembrane helix</keyword>